<gene>
    <name evidence="2" type="ORF">PR002_g27891</name>
</gene>
<protein>
    <submittedName>
        <fullName evidence="2">Uncharacterized protein</fullName>
    </submittedName>
</protein>
<keyword evidence="1" id="KW-0732">Signal</keyword>
<evidence type="ECO:0000256" key="1">
    <source>
        <dbReference type="SAM" id="SignalP"/>
    </source>
</evidence>
<sequence>MRSTVLKSTLICLLRLHKLCQSQTDIRLLLFSVSCVLSVSYRLRGGGAPGLTSPRPPRAAAA</sequence>
<feature type="signal peptide" evidence="1">
    <location>
        <begin position="1"/>
        <end position="22"/>
    </location>
</feature>
<organism evidence="2 3">
    <name type="scientific">Phytophthora rubi</name>
    <dbReference type="NCBI Taxonomy" id="129364"/>
    <lineage>
        <taxon>Eukaryota</taxon>
        <taxon>Sar</taxon>
        <taxon>Stramenopiles</taxon>
        <taxon>Oomycota</taxon>
        <taxon>Peronosporomycetes</taxon>
        <taxon>Peronosporales</taxon>
        <taxon>Peronosporaceae</taxon>
        <taxon>Phytophthora</taxon>
    </lineage>
</organism>
<reference evidence="2 3" key="1">
    <citation type="submission" date="2018-09" db="EMBL/GenBank/DDBJ databases">
        <title>Genomic investigation of the strawberry pathogen Phytophthora fragariae indicates pathogenicity is determined by transcriptional variation in three key races.</title>
        <authorList>
            <person name="Adams T.M."/>
            <person name="Armitage A.D."/>
            <person name="Sobczyk M.K."/>
            <person name="Bates H.J."/>
            <person name="Dunwell J.M."/>
            <person name="Nellist C.F."/>
            <person name="Harrison R.J."/>
        </authorList>
    </citation>
    <scope>NUCLEOTIDE SEQUENCE [LARGE SCALE GENOMIC DNA]</scope>
    <source>
        <strain evidence="2 3">SCRP324</strain>
    </source>
</reference>
<dbReference type="Proteomes" id="UP000435112">
    <property type="component" value="Unassembled WGS sequence"/>
</dbReference>
<accession>A0A6A3HDF9</accession>
<feature type="chain" id="PRO_5025578786" evidence="1">
    <location>
        <begin position="23"/>
        <end position="62"/>
    </location>
</feature>
<name>A0A6A3HDF9_9STRA</name>
<comment type="caution">
    <text evidence="2">The sequence shown here is derived from an EMBL/GenBank/DDBJ whole genome shotgun (WGS) entry which is preliminary data.</text>
</comment>
<evidence type="ECO:0000313" key="2">
    <source>
        <dbReference type="EMBL" id="KAE8967979.1"/>
    </source>
</evidence>
<dbReference type="AlphaFoldDB" id="A0A6A3HDF9"/>
<evidence type="ECO:0000313" key="3">
    <source>
        <dbReference type="Proteomes" id="UP000435112"/>
    </source>
</evidence>
<proteinExistence type="predicted"/>
<dbReference type="EMBL" id="QXFU01004598">
    <property type="protein sequence ID" value="KAE8967979.1"/>
    <property type="molecule type" value="Genomic_DNA"/>
</dbReference>